<feature type="region of interest" description="Disordered" evidence="1">
    <location>
        <begin position="55"/>
        <end position="81"/>
    </location>
</feature>
<evidence type="ECO:0000256" key="1">
    <source>
        <dbReference type="SAM" id="MobiDB-lite"/>
    </source>
</evidence>
<feature type="compositionally biased region" description="Acidic residues" evidence="1">
    <location>
        <begin position="64"/>
        <end position="81"/>
    </location>
</feature>
<organism evidence="2 3">
    <name type="scientific">Streblomastix strix</name>
    <dbReference type="NCBI Taxonomy" id="222440"/>
    <lineage>
        <taxon>Eukaryota</taxon>
        <taxon>Metamonada</taxon>
        <taxon>Preaxostyla</taxon>
        <taxon>Oxymonadida</taxon>
        <taxon>Streblomastigidae</taxon>
        <taxon>Streblomastix</taxon>
    </lineage>
</organism>
<name>A0A5J4WIZ9_9EUKA</name>
<evidence type="ECO:0000313" key="3">
    <source>
        <dbReference type="Proteomes" id="UP000324800"/>
    </source>
</evidence>
<protein>
    <submittedName>
        <fullName evidence="2">Uncharacterized protein</fullName>
    </submittedName>
</protein>
<evidence type="ECO:0000313" key="2">
    <source>
        <dbReference type="EMBL" id="KAA6394502.1"/>
    </source>
</evidence>
<gene>
    <name evidence="2" type="ORF">EZS28_009970</name>
</gene>
<sequence length="103" mass="11682">MLSNSSIENDDKSPLYPNGRYIPFSPQSAKVLTANLEENVWQTVSDDGVDDTYSGKQCTTDCSDSYEEQEEEKFDEDDDEHPFDFRTIAIDGATYQIIENIAK</sequence>
<comment type="caution">
    <text evidence="2">The sequence shown here is derived from an EMBL/GenBank/DDBJ whole genome shotgun (WGS) entry which is preliminary data.</text>
</comment>
<dbReference type="AlphaFoldDB" id="A0A5J4WIZ9"/>
<dbReference type="EMBL" id="SNRW01001927">
    <property type="protein sequence ID" value="KAA6394502.1"/>
    <property type="molecule type" value="Genomic_DNA"/>
</dbReference>
<dbReference type="Proteomes" id="UP000324800">
    <property type="component" value="Unassembled WGS sequence"/>
</dbReference>
<proteinExistence type="predicted"/>
<accession>A0A5J4WIZ9</accession>
<reference evidence="2 3" key="1">
    <citation type="submission" date="2019-03" db="EMBL/GenBank/DDBJ databases">
        <title>Single cell metagenomics reveals metabolic interactions within the superorganism composed of flagellate Streblomastix strix and complex community of Bacteroidetes bacteria on its surface.</title>
        <authorList>
            <person name="Treitli S.C."/>
            <person name="Kolisko M."/>
            <person name="Husnik F."/>
            <person name="Keeling P."/>
            <person name="Hampl V."/>
        </authorList>
    </citation>
    <scope>NUCLEOTIDE SEQUENCE [LARGE SCALE GENOMIC DNA]</scope>
    <source>
        <strain evidence="2">ST1C</strain>
    </source>
</reference>